<feature type="chain" id="PRO_5045884059" description="Small acidic protein-like domain-containing protein" evidence="2">
    <location>
        <begin position="16"/>
        <end position="561"/>
    </location>
</feature>
<dbReference type="PANTHER" id="PTHR22426">
    <property type="entry name" value="ARGININE_SERINE-RICH COILED-COIL PROTEIN 2"/>
    <property type="match status" value="1"/>
</dbReference>
<feature type="compositionally biased region" description="Polar residues" evidence="1">
    <location>
        <begin position="427"/>
        <end position="436"/>
    </location>
</feature>
<dbReference type="Pfam" id="PF15477">
    <property type="entry name" value="SMAP"/>
    <property type="match status" value="1"/>
</dbReference>
<accession>A0ABU7EIS5</accession>
<dbReference type="Proteomes" id="UP001352852">
    <property type="component" value="Unassembled WGS sequence"/>
</dbReference>
<feature type="region of interest" description="Disordered" evidence="1">
    <location>
        <begin position="136"/>
        <end position="226"/>
    </location>
</feature>
<feature type="compositionally biased region" description="Basic and acidic residues" evidence="1">
    <location>
        <begin position="332"/>
        <end position="347"/>
    </location>
</feature>
<organism evidence="4 5">
    <name type="scientific">Characodon lateralis</name>
    <dbReference type="NCBI Taxonomy" id="208331"/>
    <lineage>
        <taxon>Eukaryota</taxon>
        <taxon>Metazoa</taxon>
        <taxon>Chordata</taxon>
        <taxon>Craniata</taxon>
        <taxon>Vertebrata</taxon>
        <taxon>Euteleostomi</taxon>
        <taxon>Actinopterygii</taxon>
        <taxon>Neopterygii</taxon>
        <taxon>Teleostei</taxon>
        <taxon>Neoteleostei</taxon>
        <taxon>Acanthomorphata</taxon>
        <taxon>Ovalentaria</taxon>
        <taxon>Atherinomorphae</taxon>
        <taxon>Cyprinodontiformes</taxon>
        <taxon>Goodeidae</taxon>
        <taxon>Characodon</taxon>
    </lineage>
</organism>
<feature type="domain" description="Small acidic protein-like" evidence="3">
    <location>
        <begin position="465"/>
        <end position="538"/>
    </location>
</feature>
<feature type="compositionally biased region" description="Polar residues" evidence="1">
    <location>
        <begin position="23"/>
        <end position="37"/>
    </location>
</feature>
<gene>
    <name evidence="4" type="ORF">CHARACLAT_012752</name>
</gene>
<keyword evidence="5" id="KW-1185">Reference proteome</keyword>
<evidence type="ECO:0000313" key="5">
    <source>
        <dbReference type="Proteomes" id="UP001352852"/>
    </source>
</evidence>
<comment type="caution">
    <text evidence="4">The sequence shown here is derived from an EMBL/GenBank/DDBJ whole genome shotgun (WGS) entry which is preliminary data.</text>
</comment>
<sequence length="561" mass="64241">MHLLLLGLLQAKLLALQRDIDEQSQPTQPTKPLTSQRICVKRPAETKMEEETSEESIMKRVKKLKKGKMFSPEIQTCDAENGSQGQTKKEKKWKKVGKEEEDETGQTEDKKKTNKKKRDSIAITDVIIVEDDNKKKKKKLLEDYVNQVKTDTKRKEKLEKMKRKEKKLKDKSVQVKPENMKKEEGEEIQIRNDDSPKKPKKEKGKMLVSRTAETEEVVGEKKRKKKKTLVINDGVGETKAKTKAKVQENGMNVEKAETEVQEVKLKRKKEKESKTEGFGNELEHTEIHRKNRRSMEDEKILKKKKDKLINEETVTEEEKPEVKIKKKKKSKKAQEDDGKVEPEETEPKKKKVKVEEDEVVEDEWSCECNITRAPESQSKKSKKTKNSVKEDQDIKTEAKAGGRKKKKVKGEQKDPQEFPQMDVTFLSAKTGNTDEISINPERRKALQMEIDKASQPDKPTVLGQWSTAQFDSSQQQQKFLRLMGGFKKGFQPAGTKAGGANMALGKEAQQQLQQGLLGDFERAHTRRMDFNNRGAGLGFTAASNKKFTIDVNASRSVRFDD</sequence>
<feature type="compositionally biased region" description="Basic and acidic residues" evidence="1">
    <location>
        <begin position="167"/>
        <end position="197"/>
    </location>
</feature>
<feature type="compositionally biased region" description="Basic and acidic residues" evidence="1">
    <location>
        <begin position="263"/>
        <end position="300"/>
    </location>
</feature>
<evidence type="ECO:0000256" key="2">
    <source>
        <dbReference type="SAM" id="SignalP"/>
    </source>
</evidence>
<protein>
    <recommendedName>
        <fullName evidence="3">Small acidic protein-like domain-containing protein</fullName>
    </recommendedName>
</protein>
<feature type="signal peptide" evidence="2">
    <location>
        <begin position="1"/>
        <end position="15"/>
    </location>
</feature>
<keyword evidence="2" id="KW-0732">Signal</keyword>
<evidence type="ECO:0000259" key="3">
    <source>
        <dbReference type="Pfam" id="PF15477"/>
    </source>
</evidence>
<name>A0ABU7EIS5_9TELE</name>
<dbReference type="PANTHER" id="PTHR22426:SF1">
    <property type="entry name" value="LYSINE-RICH NUCLEOLAR PROTEIN 1"/>
    <property type="match status" value="1"/>
</dbReference>
<feature type="compositionally biased region" description="Basic residues" evidence="1">
    <location>
        <begin position="59"/>
        <end position="68"/>
    </location>
</feature>
<dbReference type="InterPro" id="IPR028124">
    <property type="entry name" value="SMAP_dom"/>
</dbReference>
<reference evidence="4 5" key="1">
    <citation type="submission" date="2021-06" db="EMBL/GenBank/DDBJ databases">
        <authorList>
            <person name="Palmer J.M."/>
        </authorList>
    </citation>
    <scope>NUCLEOTIDE SEQUENCE [LARGE SCALE GENOMIC DNA]</scope>
    <source>
        <strain evidence="4 5">CL_MEX2019</strain>
        <tissue evidence="4">Muscle</tissue>
    </source>
</reference>
<evidence type="ECO:0000313" key="4">
    <source>
        <dbReference type="EMBL" id="MED6287074.1"/>
    </source>
</evidence>
<dbReference type="EMBL" id="JAHUTJ010058270">
    <property type="protein sequence ID" value="MED6287074.1"/>
    <property type="molecule type" value="Genomic_DNA"/>
</dbReference>
<feature type="compositionally biased region" description="Basic and acidic residues" evidence="1">
    <location>
        <begin position="387"/>
        <end position="400"/>
    </location>
</feature>
<evidence type="ECO:0000256" key="1">
    <source>
        <dbReference type="SAM" id="MobiDB-lite"/>
    </source>
</evidence>
<feature type="region of interest" description="Disordered" evidence="1">
    <location>
        <begin position="263"/>
        <end position="439"/>
    </location>
</feature>
<feature type="region of interest" description="Disordered" evidence="1">
    <location>
        <begin position="22"/>
        <end position="122"/>
    </location>
</feature>
<feature type="compositionally biased region" description="Basic and acidic residues" evidence="1">
    <location>
        <begin position="150"/>
        <end position="159"/>
    </location>
</feature>
<feature type="compositionally biased region" description="Acidic residues" evidence="1">
    <location>
        <begin position="355"/>
        <end position="365"/>
    </location>
</feature>
<proteinExistence type="predicted"/>